<reference evidence="3 4" key="3">
    <citation type="journal article" date="2008" name="BMC Genomics">
        <title>The genome of the versatile nitrogen fixer Azorhizobium caulinodans ORS571.</title>
        <authorList>
            <person name="Lee KB."/>
            <person name="Backer P.D."/>
            <person name="Aono T."/>
            <person name="Liu CT."/>
            <person name="Suzuki S."/>
            <person name="Suzuki T."/>
            <person name="Kaneko T."/>
            <person name="Yamada M."/>
            <person name="Tabata S."/>
            <person name="Kupfer D.M."/>
            <person name="Najar F.Z."/>
            <person name="Wiley G.B."/>
            <person name="Roe B."/>
            <person name="Binnewies T.T."/>
            <person name="Ussery D.W."/>
            <person name="D'Haeze W."/>
            <person name="Herder J.D."/>
            <person name="Gevers D."/>
            <person name="Vereecke D."/>
            <person name="Holsters M."/>
            <person name="Oyaizu H."/>
        </authorList>
    </citation>
    <scope>NUCLEOTIDE SEQUENCE [LARGE SCALE GENOMIC DNA]</scope>
    <source>
        <strain evidence="4">ATCC 43989 / DSM 5975 / JCM 20966 / LMG 6465 / NBRC 14845 / NCIMB 13405 / ORS 571</strain>
    </source>
</reference>
<gene>
    <name evidence="3" type="ordered locus">AZC_2401</name>
</gene>
<evidence type="ECO:0000256" key="2">
    <source>
        <dbReference type="SAM" id="Phobius"/>
    </source>
</evidence>
<feature type="compositionally biased region" description="Basic residues" evidence="1">
    <location>
        <begin position="243"/>
        <end position="253"/>
    </location>
</feature>
<evidence type="ECO:0008006" key="5">
    <source>
        <dbReference type="Google" id="ProtNLM"/>
    </source>
</evidence>
<feature type="transmembrane region" description="Helical" evidence="2">
    <location>
        <begin position="120"/>
        <end position="140"/>
    </location>
</feature>
<dbReference type="AlphaFoldDB" id="A8I6F4"/>
<sequence length="259" mass="28550">MPVFAIIWPWIGLGAAVALLVVLFATDGLQADRRASRWFDLQWLVWLAFAAYLLHQFEEHGVDLFGQPYAFRTDLCRILSYRDPIACPVPLSFITAVNVGTVWIAGLISGLLVRRMPPIGLSFFAIPLVNALTHIGSAVVEWRYNPGLLTACVLFVPLNIWTLWVARARLGAPLRALGLTLAGGIAVHAVLMGSLMAFLRGYLPLWPLNGLQVLNGLVPAALMYLGMRRLMAPPPPPPAPQQPRRRSAPRPKPQRAEVE</sequence>
<dbReference type="EMBL" id="AP009384">
    <property type="protein sequence ID" value="BAF88399.1"/>
    <property type="molecule type" value="Genomic_DNA"/>
</dbReference>
<dbReference type="eggNOG" id="ENOG502ZYD0">
    <property type="taxonomic scope" value="Bacteria"/>
</dbReference>
<keyword evidence="4" id="KW-1185">Reference proteome</keyword>
<evidence type="ECO:0000256" key="1">
    <source>
        <dbReference type="SAM" id="MobiDB-lite"/>
    </source>
</evidence>
<accession>A8I6F4</accession>
<reference evidence="3 4" key="1">
    <citation type="journal article" date="2007" name="Appl. Environ. Microbiol.">
        <title>Rhizobial factors required for stem nodule maturation and maintenance in Sesbania rostrata-Azorhizobium caulinodans ORS571 symbiosis.</title>
        <authorList>
            <person name="Suzuki S."/>
            <person name="Aono T."/>
            <person name="Lee KB."/>
            <person name="Suzuki T."/>
            <person name="Liu CT."/>
            <person name="Miwa H."/>
            <person name="Wakao S."/>
            <person name="Iki T."/>
            <person name="Oyaizu H."/>
        </authorList>
    </citation>
    <scope>NUCLEOTIDE SEQUENCE [LARGE SCALE GENOMIC DNA]</scope>
    <source>
        <strain evidence="4">ATCC 43989 / DSM 5975 / JCM 20966 / LMG 6465 / NBRC 14845 / NCIMB 13405 / ORS 571</strain>
    </source>
</reference>
<evidence type="ECO:0000313" key="3">
    <source>
        <dbReference type="EMBL" id="BAF88399.1"/>
    </source>
</evidence>
<reference evidence="3 4" key="4">
    <citation type="journal article" date="2009" name="Appl. Environ. Microbiol.">
        <title>Comparative genome-wide transcriptional profiling of Azorhizobium caulinodans ORS571 grown under free-living and symbiotic conditions.</title>
        <authorList>
            <person name="Tsukada S."/>
            <person name="Aono T."/>
            <person name="Akiba N."/>
            <person name="Lee KB."/>
            <person name="Liu CT."/>
            <person name="Toyazaki H."/>
            <person name="Oyaizu H."/>
        </authorList>
    </citation>
    <scope>NUCLEOTIDE SEQUENCE [LARGE SCALE GENOMIC DNA]</scope>
    <source>
        <strain evidence="4">ATCC 43989 / DSM 5975 / JCM 20966 / LMG 6465 / NBRC 14845 / NCIMB 13405 / ORS 571</strain>
    </source>
</reference>
<dbReference type="RefSeq" id="WP_012170927.1">
    <property type="nucleotide sequence ID" value="NC_009937.1"/>
</dbReference>
<dbReference type="Proteomes" id="UP000000270">
    <property type="component" value="Chromosome"/>
</dbReference>
<feature type="region of interest" description="Disordered" evidence="1">
    <location>
        <begin position="233"/>
        <end position="259"/>
    </location>
</feature>
<keyword evidence="2" id="KW-0812">Transmembrane</keyword>
<dbReference type="KEGG" id="azc:AZC_2401"/>
<reference evidence="4" key="2">
    <citation type="submission" date="2007-04" db="EMBL/GenBank/DDBJ databases">
        <title>Complete genome sequence of the nitrogen-fixing bacterium Azorhizobium caulinodans ORS571.</title>
        <authorList>
            <person name="Lee K.B."/>
            <person name="Backer P.D."/>
            <person name="Aono T."/>
            <person name="Liu C.T."/>
            <person name="Suzuki S."/>
            <person name="Suzuki T."/>
            <person name="Kaneko T."/>
            <person name="Yamada M."/>
            <person name="Tabata S."/>
            <person name="Kupfer D.M."/>
            <person name="Najar F.Z."/>
            <person name="Wiley G.B."/>
            <person name="Roe B."/>
            <person name="Binnewies T."/>
            <person name="Ussery D."/>
            <person name="Vereecke D."/>
            <person name="Gevers D."/>
            <person name="Holsters M."/>
            <person name="Oyaizu H."/>
        </authorList>
    </citation>
    <scope>NUCLEOTIDE SEQUENCE [LARGE SCALE GENOMIC DNA]</scope>
    <source>
        <strain evidence="4">ATCC 43989 / DSM 5975 / JCM 20966 / LMG 6465 / NBRC 14845 / NCIMB 13405 / ORS 571</strain>
    </source>
</reference>
<keyword evidence="2" id="KW-0472">Membrane</keyword>
<feature type="transmembrane region" description="Helical" evidence="2">
    <location>
        <begin position="205"/>
        <end position="225"/>
    </location>
</feature>
<dbReference type="HOGENOM" id="CLU_087035_0_0_5"/>
<keyword evidence="2" id="KW-1133">Transmembrane helix</keyword>
<feature type="transmembrane region" description="Helical" evidence="2">
    <location>
        <begin position="176"/>
        <end position="199"/>
    </location>
</feature>
<feature type="transmembrane region" description="Helical" evidence="2">
    <location>
        <begin position="91"/>
        <end position="113"/>
    </location>
</feature>
<reference evidence="3 4" key="5">
    <citation type="journal article" date="2010" name="Appl. Environ. Microbiol.">
        <title>phrR-like gene praR of Azorhizobium caulinodans ORS571 is essential for symbiosis with Sesbania rostrata and is involved in expression of reb genes.</title>
        <authorList>
            <person name="Akiba N."/>
            <person name="Aono T."/>
            <person name="Toyazaki H."/>
            <person name="Sato S."/>
            <person name="Oyaizu H."/>
        </authorList>
    </citation>
    <scope>NUCLEOTIDE SEQUENCE [LARGE SCALE GENOMIC DNA]</scope>
    <source>
        <strain evidence="4">ATCC 43989 / DSM 5975 / JCM 20966 / LMG 6465 / NBRC 14845 / NCIMB 13405 / ORS 571</strain>
    </source>
</reference>
<name>A8I6F4_AZOC5</name>
<dbReference type="InterPro" id="IPR025671">
    <property type="entry name" value="HXXEE"/>
</dbReference>
<organism evidence="3 4">
    <name type="scientific">Azorhizobium caulinodans (strain ATCC 43989 / DSM 5975 / JCM 20966 / LMG 6465 / NBRC 14845 / NCIMB 13405 / ORS 571)</name>
    <dbReference type="NCBI Taxonomy" id="438753"/>
    <lineage>
        <taxon>Bacteria</taxon>
        <taxon>Pseudomonadati</taxon>
        <taxon>Pseudomonadota</taxon>
        <taxon>Alphaproteobacteria</taxon>
        <taxon>Hyphomicrobiales</taxon>
        <taxon>Xanthobacteraceae</taxon>
        <taxon>Azorhizobium</taxon>
    </lineage>
</organism>
<feature type="transmembrane region" description="Helical" evidence="2">
    <location>
        <begin position="38"/>
        <end position="55"/>
    </location>
</feature>
<proteinExistence type="predicted"/>
<feature type="transmembrane region" description="Helical" evidence="2">
    <location>
        <begin position="146"/>
        <end position="164"/>
    </location>
</feature>
<evidence type="ECO:0000313" key="4">
    <source>
        <dbReference type="Proteomes" id="UP000000270"/>
    </source>
</evidence>
<reference evidence="3 4" key="6">
    <citation type="journal article" date="2011" name="Appl. Environ. Microbiol.">
        <title>Involvement of the azorhizobial chromosome partition gene (parA) in the onset of bacteroid differentiation during Sesbania rostrata stem nodule development.</title>
        <authorList>
            <person name="Liu CT."/>
            <person name="Lee KB."/>
            <person name="Wang YS."/>
            <person name="Peng MH."/>
            <person name="Lee KT."/>
            <person name="Suzuki S."/>
            <person name="Suzuki T."/>
            <person name="Oyaizu H."/>
        </authorList>
    </citation>
    <scope>NUCLEOTIDE SEQUENCE [LARGE SCALE GENOMIC DNA]</scope>
    <source>
        <strain evidence="4">ATCC 43989 / DSM 5975 / JCM 20966 / LMG 6465 / NBRC 14845 / NCIMB 13405 / ORS 571</strain>
    </source>
</reference>
<dbReference type="Pfam" id="PF13787">
    <property type="entry name" value="HXXEE"/>
    <property type="match status" value="1"/>
</dbReference>
<protein>
    <recommendedName>
        <fullName evidence="5">HXXEE domain-containing protein</fullName>
    </recommendedName>
</protein>
<feature type="transmembrane region" description="Helical" evidence="2">
    <location>
        <begin position="6"/>
        <end position="26"/>
    </location>
</feature>